<gene>
    <name evidence="2" type="ORF">ACJRO7_007393</name>
</gene>
<organism evidence="2 3">
    <name type="scientific">Eucalyptus globulus</name>
    <name type="common">Tasmanian blue gum</name>
    <dbReference type="NCBI Taxonomy" id="34317"/>
    <lineage>
        <taxon>Eukaryota</taxon>
        <taxon>Viridiplantae</taxon>
        <taxon>Streptophyta</taxon>
        <taxon>Embryophyta</taxon>
        <taxon>Tracheophyta</taxon>
        <taxon>Spermatophyta</taxon>
        <taxon>Magnoliopsida</taxon>
        <taxon>eudicotyledons</taxon>
        <taxon>Gunneridae</taxon>
        <taxon>Pentapetalae</taxon>
        <taxon>rosids</taxon>
        <taxon>malvids</taxon>
        <taxon>Myrtales</taxon>
        <taxon>Myrtaceae</taxon>
        <taxon>Myrtoideae</taxon>
        <taxon>Eucalypteae</taxon>
        <taxon>Eucalyptus</taxon>
    </lineage>
</organism>
<sequence>MGGRSKRLKGHGSTTQEAPPLPLPGRVSFYEVFLETGSHVFLPEWVGPFVGLFQVRCWTQLQLEGRIKGGPFGLTLKLTELCFDDDLVVFKGGEPEGVERKVSDAMLLGEFRAMPGFRL</sequence>
<comment type="caution">
    <text evidence="2">The sequence shown here is derived from an EMBL/GenBank/DDBJ whole genome shotgun (WGS) entry which is preliminary data.</text>
</comment>
<feature type="compositionally biased region" description="Basic residues" evidence="1">
    <location>
        <begin position="1"/>
        <end position="10"/>
    </location>
</feature>
<dbReference type="AlphaFoldDB" id="A0ABD3INM0"/>
<proteinExistence type="predicted"/>
<reference evidence="2 3" key="1">
    <citation type="submission" date="2024-11" db="EMBL/GenBank/DDBJ databases">
        <title>Chromosome-level genome assembly of Eucalyptus globulus Labill. provides insights into its genome evolution.</title>
        <authorList>
            <person name="Li X."/>
        </authorList>
    </citation>
    <scope>NUCLEOTIDE SEQUENCE [LARGE SCALE GENOMIC DNA]</scope>
    <source>
        <strain evidence="2">CL2024</strain>
        <tissue evidence="2">Fresh tender leaves</tissue>
    </source>
</reference>
<evidence type="ECO:0000313" key="2">
    <source>
        <dbReference type="EMBL" id="KAL3715652.1"/>
    </source>
</evidence>
<accession>A0ABD3INM0</accession>
<feature type="region of interest" description="Disordered" evidence="1">
    <location>
        <begin position="1"/>
        <end position="23"/>
    </location>
</feature>
<name>A0ABD3INM0_EUCGL</name>
<dbReference type="Proteomes" id="UP001634007">
    <property type="component" value="Unassembled WGS sequence"/>
</dbReference>
<evidence type="ECO:0000313" key="3">
    <source>
        <dbReference type="Proteomes" id="UP001634007"/>
    </source>
</evidence>
<dbReference type="EMBL" id="JBJKBG010000011">
    <property type="protein sequence ID" value="KAL3715652.1"/>
    <property type="molecule type" value="Genomic_DNA"/>
</dbReference>
<keyword evidence="3" id="KW-1185">Reference proteome</keyword>
<protein>
    <submittedName>
        <fullName evidence="2">Uncharacterized protein</fullName>
    </submittedName>
</protein>
<evidence type="ECO:0000256" key="1">
    <source>
        <dbReference type="SAM" id="MobiDB-lite"/>
    </source>
</evidence>